<dbReference type="EMBL" id="CP009110">
    <property type="protein sequence ID" value="AIJ22481.1"/>
    <property type="molecule type" value="Genomic_DNA"/>
</dbReference>
<dbReference type="STRING" id="1068978.AMETH_2389"/>
<dbReference type="PATRIC" id="fig|1068978.7.peg.2547"/>
<gene>
    <name evidence="1" type="ORF">AMETH_2389</name>
</gene>
<protein>
    <submittedName>
        <fullName evidence="1">Sorbitol operon activator</fullName>
    </submittedName>
</protein>
<proteinExistence type="predicted"/>
<name>A0A076MUA8_AMYME</name>
<dbReference type="eggNOG" id="COG4578">
    <property type="taxonomic scope" value="Bacteria"/>
</dbReference>
<dbReference type="OrthoDB" id="158741at2"/>
<dbReference type="HOGENOM" id="CLU_154581_0_0_11"/>
<organism evidence="1 2">
    <name type="scientific">Amycolatopsis methanolica 239</name>
    <dbReference type="NCBI Taxonomy" id="1068978"/>
    <lineage>
        <taxon>Bacteria</taxon>
        <taxon>Bacillati</taxon>
        <taxon>Actinomycetota</taxon>
        <taxon>Actinomycetes</taxon>
        <taxon>Pseudonocardiales</taxon>
        <taxon>Pseudonocardiaceae</taxon>
        <taxon>Amycolatopsis</taxon>
        <taxon>Amycolatopsis methanolica group</taxon>
    </lineage>
</organism>
<dbReference type="KEGG" id="amq:AMETH_2389"/>
<reference evidence="1 2" key="1">
    <citation type="submission" date="2014-07" db="EMBL/GenBank/DDBJ databases">
        <title>Whole Genome Sequence of the Amycolatopsis methanolica 239.</title>
        <authorList>
            <person name="Tang B."/>
        </authorList>
    </citation>
    <scope>NUCLEOTIDE SEQUENCE [LARGE SCALE GENOMIC DNA]</scope>
    <source>
        <strain evidence="1 2">239</strain>
    </source>
</reference>
<dbReference type="InterPro" id="IPR009693">
    <property type="entry name" value="Glucitol_operon_activator"/>
</dbReference>
<dbReference type="Proteomes" id="UP000062973">
    <property type="component" value="Chromosome"/>
</dbReference>
<evidence type="ECO:0000313" key="2">
    <source>
        <dbReference type="Proteomes" id="UP000062973"/>
    </source>
</evidence>
<accession>A0A076MUA8</accession>
<dbReference type="Pfam" id="PF06923">
    <property type="entry name" value="GutM"/>
    <property type="match status" value="1"/>
</dbReference>
<sequence>MTWQAAAILVAGFVVAGYFSYRQHLRYAGVVNQVAAEENRGGVLLVTGRAKGKLRGAVVLLVVDRRRNAVTRALAMEGASVFARFRERPELTGPLGTLTERAPSKAVAKAAADALTMVSRLTAGQRAAA</sequence>
<keyword evidence="2" id="KW-1185">Reference proteome</keyword>
<dbReference type="AlphaFoldDB" id="A0A076MUA8"/>
<evidence type="ECO:0000313" key="1">
    <source>
        <dbReference type="EMBL" id="AIJ22481.1"/>
    </source>
</evidence>
<dbReference type="RefSeq" id="WP_017981695.1">
    <property type="nucleotide sequence ID" value="NZ_AQUL01000001.1"/>
</dbReference>